<proteinExistence type="predicted"/>
<evidence type="ECO:0000313" key="2">
    <source>
        <dbReference type="EMBL" id="EEB09816.1"/>
    </source>
</evidence>
<dbReference type="GeneID" id="8233292"/>
<dbReference type="KEGG" id="phu:Phum_PHUM000280"/>
<feature type="compositionally biased region" description="Polar residues" evidence="1">
    <location>
        <begin position="1"/>
        <end position="10"/>
    </location>
</feature>
<protein>
    <submittedName>
        <fullName evidence="2 3">Uncharacterized protein</fullName>
    </submittedName>
</protein>
<reference evidence="2" key="2">
    <citation type="submission" date="2007-04" db="EMBL/GenBank/DDBJ databases">
        <title>The genome of the human body louse.</title>
        <authorList>
            <consortium name="The Human Body Louse Genome Consortium"/>
            <person name="Kirkness E."/>
            <person name="Walenz B."/>
            <person name="Hass B."/>
            <person name="Bruggner R."/>
            <person name="Strausberg R."/>
        </authorList>
    </citation>
    <scope>NUCLEOTIDE SEQUENCE</scope>
    <source>
        <strain evidence="2">USDA</strain>
    </source>
</reference>
<feature type="region of interest" description="Disordered" evidence="1">
    <location>
        <begin position="1"/>
        <end position="23"/>
    </location>
</feature>
<dbReference type="EMBL" id="AAZO01000007">
    <property type="status" value="NOT_ANNOTATED_CDS"/>
    <property type="molecule type" value="Genomic_DNA"/>
</dbReference>
<dbReference type="AlphaFoldDB" id="E0V8W0"/>
<name>E0V8W0_PEDHC</name>
<reference evidence="2" key="1">
    <citation type="submission" date="2007-04" db="EMBL/GenBank/DDBJ databases">
        <title>Annotation of Pediculus humanus corporis strain USDA.</title>
        <authorList>
            <person name="Kirkness E."/>
            <person name="Hannick L."/>
            <person name="Hass B."/>
            <person name="Bruggner R."/>
            <person name="Lawson D."/>
            <person name="Bidwell S."/>
            <person name="Joardar V."/>
            <person name="Caler E."/>
            <person name="Walenz B."/>
            <person name="Inman J."/>
            <person name="Schobel S."/>
            <person name="Galinsky K."/>
            <person name="Amedeo P."/>
            <person name="Strausberg R."/>
        </authorList>
    </citation>
    <scope>NUCLEOTIDE SEQUENCE</scope>
    <source>
        <strain evidence="2">USDA</strain>
    </source>
</reference>
<dbReference type="EMBL" id="DS234986">
    <property type="protein sequence ID" value="EEB09816.1"/>
    <property type="molecule type" value="Genomic_DNA"/>
</dbReference>
<dbReference type="Proteomes" id="UP000009046">
    <property type="component" value="Unassembled WGS sequence"/>
</dbReference>
<dbReference type="EnsemblMetazoa" id="PHUM000280-RA">
    <property type="protein sequence ID" value="PHUM000280-PA"/>
    <property type="gene ID" value="PHUM000280"/>
</dbReference>
<dbReference type="InParanoid" id="E0V8W0"/>
<accession>E0V8W0</accession>
<dbReference type="OrthoDB" id="6258237at2759"/>
<sequence length="77" mass="8216">MTETAITVTPNEGAPHVKTDPGQGQGTLGGLNINLDYFKTVPGIIKLVQAKAIFFSTKSVLLALNKKYTLIVNVLSD</sequence>
<gene>
    <name evidence="3" type="primary">8233292</name>
    <name evidence="2" type="ORF">Phum_PHUM000280</name>
</gene>
<organism>
    <name type="scientific">Pediculus humanus subsp. corporis</name>
    <name type="common">Body louse</name>
    <dbReference type="NCBI Taxonomy" id="121224"/>
    <lineage>
        <taxon>Eukaryota</taxon>
        <taxon>Metazoa</taxon>
        <taxon>Ecdysozoa</taxon>
        <taxon>Arthropoda</taxon>
        <taxon>Hexapoda</taxon>
        <taxon>Insecta</taxon>
        <taxon>Pterygota</taxon>
        <taxon>Neoptera</taxon>
        <taxon>Paraneoptera</taxon>
        <taxon>Psocodea</taxon>
        <taxon>Troctomorpha</taxon>
        <taxon>Phthiraptera</taxon>
        <taxon>Anoplura</taxon>
        <taxon>Pediculidae</taxon>
        <taxon>Pediculus</taxon>
    </lineage>
</organism>
<reference evidence="3" key="3">
    <citation type="submission" date="2021-02" db="UniProtKB">
        <authorList>
            <consortium name="EnsemblMetazoa"/>
        </authorList>
    </citation>
    <scope>IDENTIFICATION</scope>
    <source>
        <strain evidence="3">USDA</strain>
    </source>
</reference>
<dbReference type="VEuPathDB" id="VectorBase:PHUM000280"/>
<keyword evidence="4" id="KW-1185">Reference proteome</keyword>
<dbReference type="CTD" id="8233292"/>
<evidence type="ECO:0000313" key="3">
    <source>
        <dbReference type="EnsemblMetazoa" id="PHUM000280-PA"/>
    </source>
</evidence>
<dbReference type="HOGENOM" id="CLU_2641072_0_0_1"/>
<dbReference type="RefSeq" id="XP_002422554.1">
    <property type="nucleotide sequence ID" value="XM_002422509.1"/>
</dbReference>
<evidence type="ECO:0000256" key="1">
    <source>
        <dbReference type="SAM" id="MobiDB-lite"/>
    </source>
</evidence>
<evidence type="ECO:0000313" key="4">
    <source>
        <dbReference type="Proteomes" id="UP000009046"/>
    </source>
</evidence>